<dbReference type="SUPFAM" id="SSF56954">
    <property type="entry name" value="Outer membrane efflux proteins (OEP)"/>
    <property type="match status" value="1"/>
</dbReference>
<comment type="similarity">
    <text evidence="2">Belongs to the outer membrane factor (OMF) (TC 1.B.17) family.</text>
</comment>
<keyword evidence="10" id="KW-1185">Reference proteome</keyword>
<dbReference type="Gene3D" id="1.20.1600.10">
    <property type="entry name" value="Outer membrane efflux proteins (OEP)"/>
    <property type="match status" value="1"/>
</dbReference>
<comment type="subcellular location">
    <subcellularLocation>
        <location evidence="1">Cell outer membrane</location>
    </subcellularLocation>
</comment>
<dbReference type="PANTHER" id="PTHR30026">
    <property type="entry name" value="OUTER MEMBRANE PROTEIN TOLC"/>
    <property type="match status" value="1"/>
</dbReference>
<dbReference type="RefSeq" id="WP_183911201.1">
    <property type="nucleotide sequence ID" value="NZ_JACHXZ010000004.1"/>
</dbReference>
<dbReference type="NCBIfam" id="TIGR01844">
    <property type="entry name" value="type_I_sec_TolC"/>
    <property type="match status" value="1"/>
</dbReference>
<evidence type="ECO:0000256" key="4">
    <source>
        <dbReference type="ARBA" id="ARBA00022452"/>
    </source>
</evidence>
<comment type="caution">
    <text evidence="9">The sequence shown here is derived from an EMBL/GenBank/DDBJ whole genome shotgun (WGS) entry which is preliminary data.</text>
</comment>
<gene>
    <name evidence="9" type="ORF">FHS30_002918</name>
</gene>
<keyword evidence="7" id="KW-0998">Cell outer membrane</keyword>
<accession>A0A839UWJ8</accession>
<evidence type="ECO:0000256" key="8">
    <source>
        <dbReference type="SAM" id="SignalP"/>
    </source>
</evidence>
<dbReference type="Proteomes" id="UP000559987">
    <property type="component" value="Unassembled WGS sequence"/>
</dbReference>
<evidence type="ECO:0000256" key="7">
    <source>
        <dbReference type="ARBA" id="ARBA00023237"/>
    </source>
</evidence>
<evidence type="ECO:0000256" key="6">
    <source>
        <dbReference type="ARBA" id="ARBA00023136"/>
    </source>
</evidence>
<keyword evidence="6" id="KW-0472">Membrane</keyword>
<feature type="signal peptide" evidence="8">
    <location>
        <begin position="1"/>
        <end position="22"/>
    </location>
</feature>
<protein>
    <submittedName>
        <fullName evidence="9">Outer membrane protein</fullName>
    </submittedName>
</protein>
<dbReference type="InterPro" id="IPR051906">
    <property type="entry name" value="TolC-like"/>
</dbReference>
<evidence type="ECO:0000313" key="10">
    <source>
        <dbReference type="Proteomes" id="UP000559987"/>
    </source>
</evidence>
<dbReference type="PROSITE" id="PS51257">
    <property type="entry name" value="PROKAR_LIPOPROTEIN"/>
    <property type="match status" value="1"/>
</dbReference>
<dbReference type="Pfam" id="PF02321">
    <property type="entry name" value="OEP"/>
    <property type="match status" value="2"/>
</dbReference>
<name>A0A839UWJ8_9GAMM</name>
<evidence type="ECO:0000256" key="1">
    <source>
        <dbReference type="ARBA" id="ARBA00004442"/>
    </source>
</evidence>
<dbReference type="GO" id="GO:0009279">
    <property type="term" value="C:cell outer membrane"/>
    <property type="evidence" value="ECO:0007669"/>
    <property type="project" value="UniProtKB-SubCell"/>
</dbReference>
<dbReference type="EMBL" id="JACHXZ010000004">
    <property type="protein sequence ID" value="MBB3169705.1"/>
    <property type="molecule type" value="Genomic_DNA"/>
</dbReference>
<feature type="chain" id="PRO_5032873774" evidence="8">
    <location>
        <begin position="23"/>
        <end position="443"/>
    </location>
</feature>
<dbReference type="GO" id="GO:0015288">
    <property type="term" value="F:porin activity"/>
    <property type="evidence" value="ECO:0007669"/>
    <property type="project" value="TreeGrafter"/>
</dbReference>
<keyword evidence="5" id="KW-0812">Transmembrane</keyword>
<keyword evidence="3" id="KW-0813">Transport</keyword>
<evidence type="ECO:0000256" key="5">
    <source>
        <dbReference type="ARBA" id="ARBA00022692"/>
    </source>
</evidence>
<dbReference type="AlphaFoldDB" id="A0A839UWJ8"/>
<dbReference type="GO" id="GO:0015562">
    <property type="term" value="F:efflux transmembrane transporter activity"/>
    <property type="evidence" value="ECO:0007669"/>
    <property type="project" value="InterPro"/>
</dbReference>
<organism evidence="9 10">
    <name type="scientific">Simiduia aestuariiviva</name>
    <dbReference type="NCBI Taxonomy" id="1510459"/>
    <lineage>
        <taxon>Bacteria</taxon>
        <taxon>Pseudomonadati</taxon>
        <taxon>Pseudomonadota</taxon>
        <taxon>Gammaproteobacteria</taxon>
        <taxon>Cellvibrionales</taxon>
        <taxon>Cellvibrionaceae</taxon>
        <taxon>Simiduia</taxon>
    </lineage>
</organism>
<dbReference type="GO" id="GO:1990281">
    <property type="term" value="C:efflux pump complex"/>
    <property type="evidence" value="ECO:0007669"/>
    <property type="project" value="TreeGrafter"/>
</dbReference>
<dbReference type="InterPro" id="IPR003423">
    <property type="entry name" value="OMP_efflux"/>
</dbReference>
<evidence type="ECO:0000256" key="2">
    <source>
        <dbReference type="ARBA" id="ARBA00007613"/>
    </source>
</evidence>
<proteinExistence type="inferred from homology"/>
<reference evidence="9 10" key="1">
    <citation type="submission" date="2020-08" db="EMBL/GenBank/DDBJ databases">
        <title>Genomic Encyclopedia of Type Strains, Phase III (KMG-III): the genomes of soil and plant-associated and newly described type strains.</title>
        <authorList>
            <person name="Whitman W."/>
        </authorList>
    </citation>
    <scope>NUCLEOTIDE SEQUENCE [LARGE SCALE GENOMIC DNA]</scope>
    <source>
        <strain evidence="9 10">CECT 8571</strain>
    </source>
</reference>
<dbReference type="PANTHER" id="PTHR30026:SF20">
    <property type="entry name" value="OUTER MEMBRANE PROTEIN TOLC"/>
    <property type="match status" value="1"/>
</dbReference>
<evidence type="ECO:0000256" key="3">
    <source>
        <dbReference type="ARBA" id="ARBA00022448"/>
    </source>
</evidence>
<evidence type="ECO:0000313" key="9">
    <source>
        <dbReference type="EMBL" id="MBB3169705.1"/>
    </source>
</evidence>
<dbReference type="InterPro" id="IPR010130">
    <property type="entry name" value="T1SS_OMP_TolC"/>
</dbReference>
<sequence length="443" mass="49501">MKGLFRAVAALAFVFSCTAVQAQEGLVETLAKAKQADPSFLGAGFQRAAEQEAIAKARAKLLPSLSFAVDETRNNDRILESENQVADSSKASYDTTTFTLALNQSIYNHEHWVRYGQSKLIAQRADIDFDKARQDMLMSVAERYFTVLKTEEQLAAIGAEKEALSRQVEYATKSRKAGIGRKSEVEDAEARYFTALAEEAQFIKALDDARYELLKMTNELPTNLRPIQEQIPLTLPEPTDPQQWINTGLTKNPDVLSQQTALKEAKKEISAQNAGHFPTLDLTYRQFTEDQGGSLFGGASKIKSDEVALRLEIPIYQGGGVSASKREAIERMYKTQEDLHRVMRSVQTDVNSAYQGVIANIAQIKALEKTVKSQRSVLMNKQRGHQAGIYTMLVVLDAQRDLADAERNYIEARYDYVINSLKLKRAAGVLVEDDLQHINAWLK</sequence>
<keyword evidence="4" id="KW-1134">Transmembrane beta strand</keyword>
<keyword evidence="8" id="KW-0732">Signal</keyword>